<reference evidence="2 3" key="1">
    <citation type="submission" date="2024-02" db="EMBL/GenBank/DDBJ databases">
        <title>Discinaceae phylogenomics.</title>
        <authorList>
            <person name="Dirks A.C."/>
            <person name="James T.Y."/>
        </authorList>
    </citation>
    <scope>NUCLEOTIDE SEQUENCE [LARGE SCALE GENOMIC DNA]</scope>
    <source>
        <strain evidence="2 3">ACD0624</strain>
    </source>
</reference>
<sequence>MSTRTGNWKAILLIGFRRAPDVSLRRGDDGNTTSPGMFDIRVNGIDELNLLQFDDEGPEPQLNTKHISKPGCEGSVDVGDVHGEVRNAPSRRARCPSYSSRRTPKTSLLVKFTFNATPPSHSGVNDGDNRSRQGLFGSDSGLPNKREPERDNFNTLGCLESKSNGRARRVP</sequence>
<accession>A0ABR3GX49</accession>
<organism evidence="2 3">
    <name type="scientific">Discina gigas</name>
    <dbReference type="NCBI Taxonomy" id="1032678"/>
    <lineage>
        <taxon>Eukaryota</taxon>
        <taxon>Fungi</taxon>
        <taxon>Dikarya</taxon>
        <taxon>Ascomycota</taxon>
        <taxon>Pezizomycotina</taxon>
        <taxon>Pezizomycetes</taxon>
        <taxon>Pezizales</taxon>
        <taxon>Discinaceae</taxon>
        <taxon>Discina</taxon>
    </lineage>
</organism>
<evidence type="ECO:0000313" key="2">
    <source>
        <dbReference type="EMBL" id="KAL0640272.1"/>
    </source>
</evidence>
<dbReference type="Proteomes" id="UP001447188">
    <property type="component" value="Unassembled WGS sequence"/>
</dbReference>
<dbReference type="EMBL" id="JBBBZM010000004">
    <property type="protein sequence ID" value="KAL0640272.1"/>
    <property type="molecule type" value="Genomic_DNA"/>
</dbReference>
<evidence type="ECO:0000256" key="1">
    <source>
        <dbReference type="SAM" id="MobiDB-lite"/>
    </source>
</evidence>
<proteinExistence type="predicted"/>
<comment type="caution">
    <text evidence="2">The sequence shown here is derived from an EMBL/GenBank/DDBJ whole genome shotgun (WGS) entry which is preliminary data.</text>
</comment>
<protein>
    <submittedName>
        <fullName evidence="2">Uncharacterized protein</fullName>
    </submittedName>
</protein>
<evidence type="ECO:0000313" key="3">
    <source>
        <dbReference type="Proteomes" id="UP001447188"/>
    </source>
</evidence>
<gene>
    <name evidence="2" type="ORF">Q9L58_000552</name>
</gene>
<feature type="region of interest" description="Disordered" evidence="1">
    <location>
        <begin position="115"/>
        <end position="171"/>
    </location>
</feature>
<keyword evidence="3" id="KW-1185">Reference proteome</keyword>
<name>A0ABR3GX49_9PEZI</name>